<evidence type="ECO:0000313" key="2">
    <source>
        <dbReference type="Proteomes" id="UP000056209"/>
    </source>
</evidence>
<dbReference type="EMBL" id="BCMS01000001">
    <property type="protein sequence ID" value="GAQ20984.1"/>
    <property type="molecule type" value="Genomic_DNA"/>
</dbReference>
<comment type="caution">
    <text evidence="1">The sequence shown here is derived from an EMBL/GenBank/DDBJ whole genome shotgun (WGS) entry which is preliminary data.</text>
</comment>
<keyword evidence="2" id="KW-1185">Reference proteome</keyword>
<evidence type="ECO:0000313" key="1">
    <source>
        <dbReference type="EMBL" id="GAQ20984.1"/>
    </source>
</evidence>
<organism evidence="1 2">
    <name type="scientific">Deinococcus grandis</name>
    <dbReference type="NCBI Taxonomy" id="57498"/>
    <lineage>
        <taxon>Bacteria</taxon>
        <taxon>Thermotogati</taxon>
        <taxon>Deinococcota</taxon>
        <taxon>Deinococci</taxon>
        <taxon>Deinococcales</taxon>
        <taxon>Deinococcaceae</taxon>
        <taxon>Deinococcus</taxon>
    </lineage>
</organism>
<reference evidence="2" key="1">
    <citation type="submission" date="2015-11" db="EMBL/GenBank/DDBJ databases">
        <title>Draft Genome Sequence of the Radioresistant Bacterium Deinococcus grandis, Isolated from Freshwater Fish in Japan.</title>
        <authorList>
            <person name="Satoh K."/>
            <person name="Onodera T."/>
            <person name="Omoso K."/>
            <person name="Takeda-Yano K."/>
            <person name="Katayama T."/>
            <person name="Oono Y."/>
            <person name="Narumi I."/>
        </authorList>
    </citation>
    <scope>NUCLEOTIDE SEQUENCE [LARGE SCALE GENOMIC DNA]</scope>
    <source>
        <strain evidence="2">ATCC 43672</strain>
    </source>
</reference>
<dbReference type="AlphaFoldDB" id="A0A117DN29"/>
<sequence length="62" mass="6761">MAPHTGRGINGTCSGRLQVEFVPYDPHPPDPARSAGGERGWIFTLRGAAPHLRPATRTHFLQ</sequence>
<name>A0A117DN29_9DEIO</name>
<accession>A0A117DN29</accession>
<dbReference type="Proteomes" id="UP000056209">
    <property type="component" value="Unassembled WGS sequence"/>
</dbReference>
<gene>
    <name evidence="1" type="ORF">DEIGR_101011</name>
</gene>
<protein>
    <submittedName>
        <fullName evidence="1">Penicillin-binding protein 1B, mrcB</fullName>
    </submittedName>
</protein>
<proteinExistence type="predicted"/>